<evidence type="ECO:0000313" key="1">
    <source>
        <dbReference type="EMBL" id="ERM97883.1"/>
    </source>
</evidence>
<accession>W1NQW1</accession>
<gene>
    <name evidence="1" type="ORF">AMTR_s00115p00126440</name>
</gene>
<dbReference type="AlphaFoldDB" id="W1NQW1"/>
<organism evidence="1 2">
    <name type="scientific">Amborella trichopoda</name>
    <dbReference type="NCBI Taxonomy" id="13333"/>
    <lineage>
        <taxon>Eukaryota</taxon>
        <taxon>Viridiplantae</taxon>
        <taxon>Streptophyta</taxon>
        <taxon>Embryophyta</taxon>
        <taxon>Tracheophyta</taxon>
        <taxon>Spermatophyta</taxon>
        <taxon>Magnoliopsida</taxon>
        <taxon>Amborellales</taxon>
        <taxon>Amborellaceae</taxon>
        <taxon>Amborella</taxon>
    </lineage>
</organism>
<reference evidence="2" key="1">
    <citation type="journal article" date="2013" name="Science">
        <title>The Amborella genome and the evolution of flowering plants.</title>
        <authorList>
            <consortium name="Amborella Genome Project"/>
        </authorList>
    </citation>
    <scope>NUCLEOTIDE SEQUENCE [LARGE SCALE GENOMIC DNA]</scope>
</reference>
<evidence type="ECO:0000313" key="2">
    <source>
        <dbReference type="Proteomes" id="UP000017836"/>
    </source>
</evidence>
<dbReference type="Proteomes" id="UP000017836">
    <property type="component" value="Unassembled WGS sequence"/>
</dbReference>
<dbReference type="EMBL" id="KI395748">
    <property type="protein sequence ID" value="ERM97883.1"/>
    <property type="molecule type" value="Genomic_DNA"/>
</dbReference>
<proteinExistence type="predicted"/>
<dbReference type="Gramene" id="ERM97883">
    <property type="protein sequence ID" value="ERM97883"/>
    <property type="gene ID" value="AMTR_s00115p00126440"/>
</dbReference>
<keyword evidence="2" id="KW-1185">Reference proteome</keyword>
<dbReference type="HOGENOM" id="CLU_3127015_0_0_1"/>
<protein>
    <submittedName>
        <fullName evidence="1">Uncharacterized protein</fullName>
    </submittedName>
</protein>
<sequence length="50" mass="5488">MKLQYKQGVPMSLPHDGADCIGHLSLLLLHLTFHDIIQETGHGPAKARQA</sequence>
<name>W1NQW1_AMBTC</name>